<dbReference type="InterPro" id="IPR029024">
    <property type="entry name" value="TerB-like"/>
</dbReference>
<keyword evidence="2" id="KW-1185">Reference proteome</keyword>
<evidence type="ECO:0000313" key="1">
    <source>
        <dbReference type="EMBL" id="SHE72591.1"/>
    </source>
</evidence>
<evidence type="ECO:0000313" key="2">
    <source>
        <dbReference type="Proteomes" id="UP000184423"/>
    </source>
</evidence>
<reference evidence="2" key="1">
    <citation type="submission" date="2016-11" db="EMBL/GenBank/DDBJ databases">
        <authorList>
            <person name="Varghese N."/>
            <person name="Submissions S."/>
        </authorList>
    </citation>
    <scope>NUCLEOTIDE SEQUENCE [LARGE SCALE GENOMIC DNA]</scope>
    <source>
        <strain evidence="2">DSM 10124</strain>
    </source>
</reference>
<proteinExistence type="predicted"/>
<gene>
    <name evidence="1" type="ORF">SAMN02746091_00994</name>
</gene>
<accession>A0A1M4VU42</accession>
<organism evidence="1 2">
    <name type="scientific">Caloramator proteoclasticus DSM 10124</name>
    <dbReference type="NCBI Taxonomy" id="1121262"/>
    <lineage>
        <taxon>Bacteria</taxon>
        <taxon>Bacillati</taxon>
        <taxon>Bacillota</taxon>
        <taxon>Clostridia</taxon>
        <taxon>Eubacteriales</taxon>
        <taxon>Clostridiaceae</taxon>
        <taxon>Caloramator</taxon>
    </lineage>
</organism>
<dbReference type="EMBL" id="FQVG01000013">
    <property type="protein sequence ID" value="SHE72591.1"/>
    <property type="molecule type" value="Genomic_DNA"/>
</dbReference>
<dbReference type="Gene3D" id="1.10.3680.10">
    <property type="entry name" value="TerB-like"/>
    <property type="match status" value="1"/>
</dbReference>
<protein>
    <recommendedName>
        <fullName evidence="3">Tellurite resistance protein TerB</fullName>
    </recommendedName>
</protein>
<name>A0A1M4VU42_9CLOT</name>
<evidence type="ECO:0008006" key="3">
    <source>
        <dbReference type="Google" id="ProtNLM"/>
    </source>
</evidence>
<dbReference type="AlphaFoldDB" id="A0A1M4VU42"/>
<dbReference type="RefSeq" id="WP_027308807.1">
    <property type="nucleotide sequence ID" value="NZ_FQVG01000013.1"/>
</dbReference>
<dbReference type="SUPFAM" id="SSF158682">
    <property type="entry name" value="TerB-like"/>
    <property type="match status" value="1"/>
</dbReference>
<sequence>MFLKYLSEQEQQLFLELCNLVIKADLKIEKEELDLINEYRFEMGLFEEDYQIKGIKYEEIVKGLKEKSNFSNIKKIMFELIALVKVDKKEDDREIELLEKLKNDFNLDSDMIKSISSVLDELKNVYKKVFDIVG</sequence>
<dbReference type="Proteomes" id="UP000184423">
    <property type="component" value="Unassembled WGS sequence"/>
</dbReference>